<dbReference type="AlphaFoldDB" id="A0A3B0ML94"/>
<dbReference type="EMBL" id="UIVS01000002">
    <property type="protein sequence ID" value="SVP91090.1"/>
    <property type="molecule type" value="Genomic_DNA"/>
</dbReference>
<evidence type="ECO:0000256" key="3">
    <source>
        <dbReference type="SAM" id="MobiDB-lite"/>
    </source>
</evidence>
<feature type="domain" description="Fcf2 pre-rRNA processing C-terminal" evidence="4">
    <location>
        <begin position="48"/>
        <end position="149"/>
    </location>
</feature>
<protein>
    <submittedName>
        <fullName evidence="5">Fcf2 pre-rRNA processing, putative</fullName>
    </submittedName>
</protein>
<dbReference type="EMBL" id="UIVT01000002">
    <property type="protein sequence ID" value="SVP90575.1"/>
    <property type="molecule type" value="Genomic_DNA"/>
</dbReference>
<evidence type="ECO:0000313" key="6">
    <source>
        <dbReference type="EMBL" id="SVP91090.1"/>
    </source>
</evidence>
<gene>
    <name evidence="5" type="ORF">TAT_000128400</name>
    <name evidence="6" type="ORF">TAV_000128500</name>
</gene>
<dbReference type="GO" id="GO:0006396">
    <property type="term" value="P:RNA processing"/>
    <property type="evidence" value="ECO:0007669"/>
    <property type="project" value="TreeGrafter"/>
</dbReference>
<dbReference type="InterPro" id="IPR039883">
    <property type="entry name" value="Fcf2/DNTTIP2"/>
</dbReference>
<evidence type="ECO:0000256" key="2">
    <source>
        <dbReference type="ARBA" id="ARBA00023242"/>
    </source>
</evidence>
<proteinExistence type="predicted"/>
<sequence length="187" mass="21865">MNENLKDNSVVNLKDEIDLKLDLNNYLTDQTNSNLNTNNTNLNNKSDKKKIEKNWFNISEKEVTPAVMREWKSIQLRGFVDPKKFYKNSKKLENIPKQFQLGTIVSDKANIEDTLNTNTNASGIKTSNVIKTRNVIKKTRVRKKPTLITSTVKESEWVSKRYKEIQNEKTSGRKGWYQRQVKKRKKT</sequence>
<evidence type="ECO:0000313" key="5">
    <source>
        <dbReference type="EMBL" id="SVP90575.1"/>
    </source>
</evidence>
<evidence type="ECO:0000256" key="1">
    <source>
        <dbReference type="ARBA" id="ARBA00004604"/>
    </source>
</evidence>
<dbReference type="VEuPathDB" id="PiroplasmaDB:TA15670"/>
<comment type="subcellular location">
    <subcellularLocation>
        <location evidence="1">Nucleus</location>
        <location evidence="1">Nucleolus</location>
    </subcellularLocation>
</comment>
<accession>A0A3B0ML94</accession>
<dbReference type="GO" id="GO:0003723">
    <property type="term" value="F:RNA binding"/>
    <property type="evidence" value="ECO:0007669"/>
    <property type="project" value="TreeGrafter"/>
</dbReference>
<evidence type="ECO:0000259" key="4">
    <source>
        <dbReference type="Pfam" id="PF08698"/>
    </source>
</evidence>
<name>A0A3B0ML94_THEAN</name>
<feature type="region of interest" description="Disordered" evidence="3">
    <location>
        <begin position="168"/>
        <end position="187"/>
    </location>
</feature>
<dbReference type="PANTHER" id="PTHR21686">
    <property type="entry name" value="DEOXYNUCLEOTIDYLTRANSFERASE TERMINAL-INTERACTING PROTEIN 2"/>
    <property type="match status" value="1"/>
</dbReference>
<reference evidence="5" key="1">
    <citation type="submission" date="2018-07" db="EMBL/GenBank/DDBJ databases">
        <authorList>
            <person name="Quirk P.G."/>
            <person name="Krulwich T.A."/>
        </authorList>
    </citation>
    <scope>NUCLEOTIDE SEQUENCE</scope>
    <source>
        <strain evidence="5">Anand</strain>
    </source>
</reference>
<dbReference type="InterPro" id="IPR014810">
    <property type="entry name" value="Fcf2_C"/>
</dbReference>
<dbReference type="Pfam" id="PF08698">
    <property type="entry name" value="Fcf2"/>
    <property type="match status" value="1"/>
</dbReference>
<organism evidence="5">
    <name type="scientific">Theileria annulata</name>
    <dbReference type="NCBI Taxonomy" id="5874"/>
    <lineage>
        <taxon>Eukaryota</taxon>
        <taxon>Sar</taxon>
        <taxon>Alveolata</taxon>
        <taxon>Apicomplexa</taxon>
        <taxon>Aconoidasida</taxon>
        <taxon>Piroplasmida</taxon>
        <taxon>Theileriidae</taxon>
        <taxon>Theileria</taxon>
    </lineage>
</organism>
<keyword evidence="2" id="KW-0539">Nucleus</keyword>
<dbReference type="GO" id="GO:0005730">
    <property type="term" value="C:nucleolus"/>
    <property type="evidence" value="ECO:0007669"/>
    <property type="project" value="UniProtKB-SubCell"/>
</dbReference>
<dbReference type="PANTHER" id="PTHR21686:SF12">
    <property type="entry name" value="DEOXYNUCLEOTIDYLTRANSFERASE TERMINAL-INTERACTING PROTEIN 2"/>
    <property type="match status" value="1"/>
</dbReference>